<gene>
    <name evidence="1" type="ORF">KCH_18820</name>
</gene>
<keyword evidence="2" id="KW-1185">Reference proteome</keyword>
<evidence type="ECO:0000313" key="2">
    <source>
        <dbReference type="Proteomes" id="UP000027178"/>
    </source>
</evidence>
<proteinExistence type="predicted"/>
<dbReference type="AlphaFoldDB" id="A0A066Z7A3"/>
<name>A0A066Z7A3_9ACTN</name>
<protein>
    <submittedName>
        <fullName evidence="1">Uncharacterized protein</fullName>
    </submittedName>
</protein>
<accession>A0A066Z7A3</accession>
<dbReference type="PATRIC" id="fig|1348663.4.peg.1815"/>
<dbReference type="Proteomes" id="UP000027178">
    <property type="component" value="Unassembled WGS sequence"/>
</dbReference>
<sequence>MAGESHRGWCSGLGGRVLPLPPGGACTAGATSVRFSHRLLRRTSGRPRR</sequence>
<reference evidence="1 2" key="1">
    <citation type="submission" date="2014-05" db="EMBL/GenBank/DDBJ databases">
        <title>Draft Genome Sequence of Kitasatospora cheerisanensis KCTC 2395.</title>
        <authorList>
            <person name="Nam D.H."/>
        </authorList>
    </citation>
    <scope>NUCLEOTIDE SEQUENCE [LARGE SCALE GENOMIC DNA]</scope>
    <source>
        <strain evidence="1 2">KCTC 2395</strain>
    </source>
</reference>
<dbReference type="EMBL" id="JNBY01000073">
    <property type="protein sequence ID" value="KDN86065.1"/>
    <property type="molecule type" value="Genomic_DNA"/>
</dbReference>
<organism evidence="1 2">
    <name type="scientific">Kitasatospora cheerisanensis KCTC 2395</name>
    <dbReference type="NCBI Taxonomy" id="1348663"/>
    <lineage>
        <taxon>Bacteria</taxon>
        <taxon>Bacillati</taxon>
        <taxon>Actinomycetota</taxon>
        <taxon>Actinomycetes</taxon>
        <taxon>Kitasatosporales</taxon>
        <taxon>Streptomycetaceae</taxon>
        <taxon>Kitasatospora</taxon>
    </lineage>
</organism>
<comment type="caution">
    <text evidence="1">The sequence shown here is derived from an EMBL/GenBank/DDBJ whole genome shotgun (WGS) entry which is preliminary data.</text>
</comment>
<dbReference type="HOGENOM" id="CLU_3136688_0_0_11"/>
<evidence type="ECO:0000313" key="1">
    <source>
        <dbReference type="EMBL" id="KDN86065.1"/>
    </source>
</evidence>